<feature type="binding site" evidence="11">
    <location>
        <position position="175"/>
    </location>
    <ligand>
        <name>thiamine diphosphate</name>
        <dbReference type="ChEBI" id="CHEBI:58937"/>
    </ligand>
</feature>
<accession>A0A4R1CHF5</accession>
<comment type="cofactor">
    <cofactor evidence="11">
        <name>Mg(2+)</name>
        <dbReference type="ChEBI" id="CHEBI:18420"/>
    </cofactor>
    <text evidence="11">Binds 1 Mg(2+) ion per subunit.</text>
</comment>
<evidence type="ECO:0000313" key="14">
    <source>
        <dbReference type="Proteomes" id="UP000295453"/>
    </source>
</evidence>
<comment type="similarity">
    <text evidence="2 11">Belongs to the transketolase family. DXPS subfamily.</text>
</comment>
<evidence type="ECO:0000256" key="4">
    <source>
        <dbReference type="ARBA" id="ARBA00022679"/>
    </source>
</evidence>
<dbReference type="GO" id="GO:0008661">
    <property type="term" value="F:1-deoxy-D-xylulose-5-phosphate synthase activity"/>
    <property type="evidence" value="ECO:0007669"/>
    <property type="project" value="UniProtKB-UniRule"/>
</dbReference>
<dbReference type="SMART" id="SM00861">
    <property type="entry name" value="Transket_pyr"/>
    <property type="match status" value="1"/>
</dbReference>
<dbReference type="InterPro" id="IPR049557">
    <property type="entry name" value="Transketolase_CS"/>
</dbReference>
<dbReference type="HAMAP" id="MF_00315">
    <property type="entry name" value="DXP_synth"/>
    <property type="match status" value="1"/>
</dbReference>
<keyword evidence="14" id="KW-1185">Reference proteome</keyword>
<evidence type="ECO:0000256" key="5">
    <source>
        <dbReference type="ARBA" id="ARBA00022723"/>
    </source>
</evidence>
<keyword evidence="8 11" id="KW-0786">Thiamine pyrophosphate</keyword>
<evidence type="ECO:0000256" key="9">
    <source>
        <dbReference type="ARBA" id="ARBA00023229"/>
    </source>
</evidence>
<dbReference type="GO" id="GO:0000287">
    <property type="term" value="F:magnesium ion binding"/>
    <property type="evidence" value="ECO:0007669"/>
    <property type="project" value="UniProtKB-UniRule"/>
</dbReference>
<dbReference type="EMBL" id="SJZJ01000002">
    <property type="protein sequence ID" value="TCJ30844.1"/>
    <property type="molecule type" value="Genomic_DNA"/>
</dbReference>
<dbReference type="GO" id="GO:0030976">
    <property type="term" value="F:thiamine pyrophosphate binding"/>
    <property type="evidence" value="ECO:0007669"/>
    <property type="project" value="UniProtKB-UniRule"/>
</dbReference>
<dbReference type="InterPro" id="IPR020826">
    <property type="entry name" value="Transketolase_BS"/>
</dbReference>
<proteinExistence type="inferred from homology"/>
<dbReference type="Gene3D" id="3.40.50.920">
    <property type="match status" value="1"/>
</dbReference>
<dbReference type="GO" id="GO:0005829">
    <property type="term" value="C:cytosol"/>
    <property type="evidence" value="ECO:0007669"/>
    <property type="project" value="TreeGrafter"/>
</dbReference>
<dbReference type="RefSeq" id="WP_131581476.1">
    <property type="nucleotide sequence ID" value="NZ_SJZJ01000002.1"/>
</dbReference>
<dbReference type="Pfam" id="PF02780">
    <property type="entry name" value="Transketolase_C"/>
    <property type="match status" value="1"/>
</dbReference>
<dbReference type="AlphaFoldDB" id="A0A4R1CHF5"/>
<dbReference type="CDD" id="cd07033">
    <property type="entry name" value="TPP_PYR_DXS_TK_like"/>
    <property type="match status" value="1"/>
</dbReference>
<comment type="function">
    <text evidence="10 11">Catalyzes the acyloin condensation reaction between C atoms 2 and 3 of pyruvate and glyceraldehyde 3-phosphate to yield 1-deoxy-D-xylulose-5-phosphate (DXP).</text>
</comment>
<dbReference type="InterPro" id="IPR005475">
    <property type="entry name" value="Transketolase-like_Pyr-bd"/>
</dbReference>
<dbReference type="CDD" id="cd02007">
    <property type="entry name" value="TPP_DXS"/>
    <property type="match status" value="1"/>
</dbReference>
<evidence type="ECO:0000313" key="13">
    <source>
        <dbReference type="EMBL" id="TCJ30844.1"/>
    </source>
</evidence>
<dbReference type="FunFam" id="3.40.50.920:FF:000002">
    <property type="entry name" value="1-deoxy-D-xylulose-5-phosphate synthase"/>
    <property type="match status" value="1"/>
</dbReference>
<keyword evidence="7 11" id="KW-0784">Thiamine biosynthesis</keyword>
<dbReference type="NCBIfam" id="NF003933">
    <property type="entry name" value="PRK05444.2-2"/>
    <property type="match status" value="1"/>
</dbReference>
<dbReference type="OrthoDB" id="9803371at2"/>
<keyword evidence="6 11" id="KW-0460">Magnesium</keyword>
<feature type="binding site" evidence="11">
    <location>
        <position position="145"/>
    </location>
    <ligand>
        <name>Mg(2+)</name>
        <dbReference type="ChEBI" id="CHEBI:18420"/>
    </ligand>
</feature>
<protein>
    <recommendedName>
        <fullName evidence="11">1-deoxy-D-xylulose-5-phosphate synthase</fullName>
        <ecNumber evidence="11">2.2.1.7</ecNumber>
    </recommendedName>
    <alternativeName>
        <fullName evidence="11">1-deoxyxylulose-5-phosphate synthase</fullName>
        <shortName evidence="11">DXP synthase</shortName>
        <shortName evidence="11">DXPS</shortName>
    </alternativeName>
</protein>
<dbReference type="GO" id="GO:0019288">
    <property type="term" value="P:isopentenyl diphosphate biosynthetic process, methylerythritol 4-phosphate pathway"/>
    <property type="evidence" value="ECO:0007669"/>
    <property type="project" value="TreeGrafter"/>
</dbReference>
<dbReference type="InterPro" id="IPR005477">
    <property type="entry name" value="Dxylulose-5-P_synthase"/>
</dbReference>
<sequence>MGYLESISTPRDLRGLTATQLDELAAEIRETLVHTCARTGGHLGPNLGVVELTMAIHRTFDSPHDRVVFDTGHQAYVHKLLTGRAGRFDTLRQEGGLSGYPSRAESEHDIVENSHASTSLSYADGLAKAYALKGEERHVVAVIGDGALTGGMAWEALNNIAISHDSRLVIVVNDNERSYTPTIGGLATALTSLRTNPRYEQVLGSVKKRLNAVPGVGPVAYDALHAMKKGVKDALAPQGLFEDLGLKYVGPIDGHDRAALEQALAQAKKFNGPVIVHALTRKGNGYHGAEQHEADQFHAPGPFDVATGEEQPKAAIWTDVFADEIVKIGEERSDVAAITAAMMHPVGLDRFAARFPERTFDVGIAEQHAATAAAGLAMGGVHPVVAVYATFLNRAFDQVLMDVALHRCGVTFVLDRSGVTGDDGASHNGMWDMSILQVVPGLAIAAPRDGARLRELLREAVAVEDAPTVVRFPKGPPPADMPALERIGGVDVLARGAAQDVLLVGVGSMAATALETAALLEARGIGATVVDPRWVKPVDPALVDLARSHRLVVSVEDNGVAGGVGTAILQALNAAGVSTPVQLHGIPQEFLDHAKRAVILERIGLTPTHLADAVAAAVGVAADDARVG</sequence>
<feature type="binding site" evidence="11">
    <location>
        <position position="366"/>
    </location>
    <ligand>
        <name>thiamine diphosphate</name>
        <dbReference type="ChEBI" id="CHEBI:58937"/>
    </ligand>
</feature>
<evidence type="ECO:0000256" key="11">
    <source>
        <dbReference type="HAMAP-Rule" id="MF_00315"/>
    </source>
</evidence>
<dbReference type="PROSITE" id="PS00802">
    <property type="entry name" value="TRANSKETOLASE_2"/>
    <property type="match status" value="1"/>
</dbReference>
<feature type="binding site" evidence="11">
    <location>
        <position position="73"/>
    </location>
    <ligand>
        <name>thiamine diphosphate</name>
        <dbReference type="ChEBI" id="CHEBI:58937"/>
    </ligand>
</feature>
<dbReference type="PROSITE" id="PS00801">
    <property type="entry name" value="TRANSKETOLASE_1"/>
    <property type="match status" value="1"/>
</dbReference>
<comment type="pathway">
    <text evidence="1 11">Metabolic intermediate biosynthesis; 1-deoxy-D-xylulose 5-phosphate biosynthesis; 1-deoxy-D-xylulose 5-phosphate from D-glyceraldehyde 3-phosphate and pyruvate: step 1/1.</text>
</comment>
<gene>
    <name evidence="11 13" type="primary">dxs</name>
    <name evidence="13" type="ORF">EPD65_02055</name>
</gene>
<evidence type="ECO:0000256" key="3">
    <source>
        <dbReference type="ARBA" id="ARBA00011738"/>
    </source>
</evidence>
<dbReference type="InterPro" id="IPR033248">
    <property type="entry name" value="Transketolase_C"/>
</dbReference>
<reference evidence="13 14" key="1">
    <citation type="submission" date="2019-03" db="EMBL/GenBank/DDBJ databases">
        <authorList>
            <person name="Kim M.K.M."/>
        </authorList>
    </citation>
    <scope>NUCLEOTIDE SEQUENCE [LARGE SCALE GENOMIC DNA]</scope>
    <source>
        <strain evidence="13 14">18JY15-6</strain>
    </source>
</reference>
<evidence type="ECO:0000256" key="10">
    <source>
        <dbReference type="ARBA" id="ARBA00055605"/>
    </source>
</evidence>
<dbReference type="EC" id="2.2.1.7" evidence="11"/>
<feature type="domain" description="Transketolase-like pyrimidine-binding" evidence="12">
    <location>
        <begin position="315"/>
        <end position="479"/>
    </location>
</feature>
<evidence type="ECO:0000256" key="7">
    <source>
        <dbReference type="ARBA" id="ARBA00022977"/>
    </source>
</evidence>
<evidence type="ECO:0000256" key="2">
    <source>
        <dbReference type="ARBA" id="ARBA00011081"/>
    </source>
</evidence>
<dbReference type="GO" id="GO:0009228">
    <property type="term" value="P:thiamine biosynthetic process"/>
    <property type="evidence" value="ECO:0007669"/>
    <property type="project" value="UniProtKB-UniRule"/>
</dbReference>
<dbReference type="PANTHER" id="PTHR43322">
    <property type="entry name" value="1-D-DEOXYXYLULOSE 5-PHOSPHATE SYNTHASE-RELATED"/>
    <property type="match status" value="1"/>
</dbReference>
<evidence type="ECO:0000259" key="12">
    <source>
        <dbReference type="SMART" id="SM00861"/>
    </source>
</evidence>
<organism evidence="13 14">
    <name type="scientific">Nocardioides jejuensis</name>
    <dbReference type="NCBI Taxonomy" id="2502782"/>
    <lineage>
        <taxon>Bacteria</taxon>
        <taxon>Bacillati</taxon>
        <taxon>Actinomycetota</taxon>
        <taxon>Actinomycetes</taxon>
        <taxon>Propionibacteriales</taxon>
        <taxon>Nocardioidaceae</taxon>
        <taxon>Nocardioides</taxon>
    </lineage>
</organism>
<dbReference type="InterPro" id="IPR009014">
    <property type="entry name" value="Transketo_C/PFOR_II"/>
</dbReference>
<evidence type="ECO:0000256" key="8">
    <source>
        <dbReference type="ARBA" id="ARBA00023052"/>
    </source>
</evidence>
<dbReference type="Gene3D" id="3.40.50.970">
    <property type="match status" value="2"/>
</dbReference>
<dbReference type="FunFam" id="3.40.50.970:FF:000005">
    <property type="entry name" value="1-deoxy-D-xylulose-5-phosphate synthase"/>
    <property type="match status" value="1"/>
</dbReference>
<comment type="catalytic activity">
    <reaction evidence="11">
        <text>D-glyceraldehyde 3-phosphate + pyruvate + H(+) = 1-deoxy-D-xylulose 5-phosphate + CO2</text>
        <dbReference type="Rhea" id="RHEA:12605"/>
        <dbReference type="ChEBI" id="CHEBI:15361"/>
        <dbReference type="ChEBI" id="CHEBI:15378"/>
        <dbReference type="ChEBI" id="CHEBI:16526"/>
        <dbReference type="ChEBI" id="CHEBI:57792"/>
        <dbReference type="ChEBI" id="CHEBI:59776"/>
        <dbReference type="EC" id="2.2.1.7"/>
    </reaction>
</comment>
<dbReference type="Pfam" id="PF02779">
    <property type="entry name" value="Transket_pyr"/>
    <property type="match status" value="1"/>
</dbReference>
<dbReference type="GO" id="GO:0016114">
    <property type="term" value="P:terpenoid biosynthetic process"/>
    <property type="evidence" value="ECO:0007669"/>
    <property type="project" value="UniProtKB-UniRule"/>
</dbReference>
<dbReference type="NCBIfam" id="TIGR00204">
    <property type="entry name" value="dxs"/>
    <property type="match status" value="1"/>
</dbReference>
<feature type="binding site" evidence="11">
    <location>
        <begin position="114"/>
        <end position="116"/>
    </location>
    <ligand>
        <name>thiamine diphosphate</name>
        <dbReference type="ChEBI" id="CHEBI:58937"/>
    </ligand>
</feature>
<dbReference type="SUPFAM" id="SSF52922">
    <property type="entry name" value="TK C-terminal domain-like"/>
    <property type="match status" value="1"/>
</dbReference>
<keyword evidence="5 11" id="KW-0479">Metal-binding</keyword>
<dbReference type="InterPro" id="IPR029061">
    <property type="entry name" value="THDP-binding"/>
</dbReference>
<feature type="binding site" evidence="11">
    <location>
        <position position="286"/>
    </location>
    <ligand>
        <name>thiamine diphosphate</name>
        <dbReference type="ChEBI" id="CHEBI:58937"/>
    </ligand>
</feature>
<evidence type="ECO:0000256" key="1">
    <source>
        <dbReference type="ARBA" id="ARBA00004980"/>
    </source>
</evidence>
<dbReference type="UniPathway" id="UPA00064">
    <property type="reaction ID" value="UER00091"/>
</dbReference>
<dbReference type="PANTHER" id="PTHR43322:SF5">
    <property type="entry name" value="1-DEOXY-D-XYLULOSE-5-PHOSPHATE SYNTHASE, CHLOROPLASTIC"/>
    <property type="match status" value="1"/>
</dbReference>
<comment type="caution">
    <text evidence="13">The sequence shown here is derived from an EMBL/GenBank/DDBJ whole genome shotgun (WGS) entry which is preliminary data.</text>
</comment>
<comment type="subunit">
    <text evidence="3 11">Homodimer.</text>
</comment>
<keyword evidence="9 11" id="KW-0414">Isoprene biosynthesis</keyword>
<dbReference type="Proteomes" id="UP000295453">
    <property type="component" value="Unassembled WGS sequence"/>
</dbReference>
<dbReference type="SUPFAM" id="SSF52518">
    <property type="entry name" value="Thiamin diphosphate-binding fold (THDP-binding)"/>
    <property type="match status" value="2"/>
</dbReference>
<keyword evidence="4 11" id="KW-0808">Transferase</keyword>
<evidence type="ECO:0000256" key="6">
    <source>
        <dbReference type="ARBA" id="ARBA00022842"/>
    </source>
</evidence>
<comment type="cofactor">
    <cofactor evidence="11">
        <name>thiamine diphosphate</name>
        <dbReference type="ChEBI" id="CHEBI:58937"/>
    </cofactor>
    <text evidence="11">Binds 1 thiamine pyrophosphate per subunit.</text>
</comment>
<dbReference type="Pfam" id="PF13292">
    <property type="entry name" value="DXP_synthase_N"/>
    <property type="match status" value="1"/>
</dbReference>
<feature type="binding site" evidence="11">
    <location>
        <begin position="146"/>
        <end position="147"/>
    </location>
    <ligand>
        <name>thiamine diphosphate</name>
        <dbReference type="ChEBI" id="CHEBI:58937"/>
    </ligand>
</feature>
<feature type="binding site" evidence="11">
    <location>
        <position position="175"/>
    </location>
    <ligand>
        <name>Mg(2+)</name>
        <dbReference type="ChEBI" id="CHEBI:18420"/>
    </ligand>
</feature>
<name>A0A4R1CHF5_9ACTN</name>